<dbReference type="InterPro" id="IPR013098">
    <property type="entry name" value="Ig_I-set"/>
</dbReference>
<dbReference type="SMART" id="SM00408">
    <property type="entry name" value="IGc2"/>
    <property type="match status" value="3"/>
</dbReference>
<accession>A0A3S2P071</accession>
<feature type="region of interest" description="Disordered" evidence="4">
    <location>
        <begin position="685"/>
        <end position="708"/>
    </location>
</feature>
<evidence type="ECO:0000256" key="3">
    <source>
        <dbReference type="ARBA" id="ARBA00023319"/>
    </source>
</evidence>
<keyword evidence="10" id="KW-1185">Reference proteome</keyword>
<dbReference type="InterPro" id="IPR036116">
    <property type="entry name" value="FN3_sf"/>
</dbReference>
<dbReference type="InterPro" id="IPR003599">
    <property type="entry name" value="Ig_sub"/>
</dbReference>
<dbReference type="PANTHER" id="PTHR44170:SF11">
    <property type="entry name" value="ROUNDABOUT HOMOLOG 4"/>
    <property type="match status" value="1"/>
</dbReference>
<dbReference type="PROSITE" id="PS50853">
    <property type="entry name" value="FN3"/>
    <property type="match status" value="2"/>
</dbReference>
<dbReference type="PANTHER" id="PTHR44170">
    <property type="entry name" value="PROTEIN SIDEKICK"/>
    <property type="match status" value="1"/>
</dbReference>
<evidence type="ECO:0000313" key="10">
    <source>
        <dbReference type="Proteomes" id="UP000283210"/>
    </source>
</evidence>
<dbReference type="AlphaFoldDB" id="A0A3S2P071"/>
<evidence type="ECO:0000256" key="4">
    <source>
        <dbReference type="SAM" id="MobiDB-lite"/>
    </source>
</evidence>
<dbReference type="Gene3D" id="2.60.40.10">
    <property type="entry name" value="Immunoglobulins"/>
    <property type="match status" value="5"/>
</dbReference>
<dbReference type="FunFam" id="2.60.40.10:FF:000026">
    <property type="entry name" value="roundabout homolog 2 isoform X1"/>
    <property type="match status" value="1"/>
</dbReference>
<dbReference type="Pfam" id="PF07679">
    <property type="entry name" value="I-set"/>
    <property type="match status" value="2"/>
</dbReference>
<organism evidence="9 10">
    <name type="scientific">Oryzias javanicus</name>
    <name type="common">Javanese ricefish</name>
    <name type="synonym">Aplocheilus javanicus</name>
    <dbReference type="NCBI Taxonomy" id="123683"/>
    <lineage>
        <taxon>Eukaryota</taxon>
        <taxon>Metazoa</taxon>
        <taxon>Chordata</taxon>
        <taxon>Craniata</taxon>
        <taxon>Vertebrata</taxon>
        <taxon>Euteleostomi</taxon>
        <taxon>Actinopterygii</taxon>
        <taxon>Neopterygii</taxon>
        <taxon>Teleostei</taxon>
        <taxon>Neoteleostei</taxon>
        <taxon>Acanthomorphata</taxon>
        <taxon>Ovalentaria</taxon>
        <taxon>Atherinomorphae</taxon>
        <taxon>Beloniformes</taxon>
        <taxon>Adrianichthyidae</taxon>
        <taxon>Oryziinae</taxon>
        <taxon>Oryzias</taxon>
    </lineage>
</organism>
<dbReference type="FunFam" id="2.60.40.10:FF:000840">
    <property type="entry name" value="Roundabout guidance receptor 4"/>
    <property type="match status" value="1"/>
</dbReference>
<feature type="region of interest" description="Disordered" evidence="4">
    <location>
        <begin position="856"/>
        <end position="879"/>
    </location>
</feature>
<keyword evidence="5" id="KW-0472">Membrane</keyword>
<evidence type="ECO:0000259" key="7">
    <source>
        <dbReference type="PROSITE" id="PS50835"/>
    </source>
</evidence>
<dbReference type="InterPro" id="IPR003598">
    <property type="entry name" value="Ig_sub2"/>
</dbReference>
<feature type="compositionally biased region" description="Basic residues" evidence="4">
    <location>
        <begin position="50"/>
        <end position="67"/>
    </location>
</feature>
<feature type="region of interest" description="Disordered" evidence="4">
    <location>
        <begin position="39"/>
        <end position="67"/>
    </location>
</feature>
<reference evidence="9 10" key="1">
    <citation type="submission" date="2018-11" db="EMBL/GenBank/DDBJ databases">
        <authorList>
            <person name="Lopez-Roques C."/>
            <person name="Donnadieu C."/>
            <person name="Bouchez O."/>
            <person name="Klopp C."/>
            <person name="Cabau C."/>
            <person name="Zahm M."/>
        </authorList>
    </citation>
    <scope>NUCLEOTIDE SEQUENCE [LARGE SCALE GENOMIC DNA]</scope>
    <source>
        <strain evidence="9">RS831</strain>
        <tissue evidence="9">Whole body</tissue>
    </source>
</reference>
<name>A0A3S2P071_ORYJA</name>
<sequence>MRVTAWFLLVYWLYAYTELSQQCRLHHICPKEAQLDRRSAARVKEQIHHGSGHQHKSHRSRQQHRKVSFSGLRVHGEDIPPHIVHQPSDVVVKAGNPATLSCRADGSPKPSIQWLRNAQPLRTREGDGQLQPMVLSDGNLFFLSVGGARRGSSHEGVYSCVASNSAGRAVSRNASLHIAALQDEFSEQPKDVEVAEGELAVLNCVPPVGHPAPNVMWKKDGIPINITDHRYIELSGKLIIASVEKNHSGAYVCVATNIMGMRESRAARLSVLAKPVLTLKPENASVMVGDSAHFYCQATGDPPPAVVWSREGGALPNGRYLVKPDHTLQLFYITAQDIGKYTCTAANDAGKVAASALLLVDVSASSEQRDFHKELSALRVTLENVTVVASGSNISLVQWEPQNVPSQPHYLDGFEVLYRSVLPSRSDWAAKKVTMPKFQTHVGPLKRGYKYEFKVRPYGSNLYGRESNTQDLRVPEIVPSAPPLVVSMTVNHEQNNTIRLSWEPPPPETHNGIIQGYQVWCVESQEKQYQNWTVDSSQISLNVSNLKAGGQYWIIMAAVNGAGLGMLSDPQELVINPKTRSLSESDKQSRDLVHLMDLLHNPVVIGFLSALLCCTLVVAAVFLFRRHSKTGNLLPGPGSIKGGCRLANEDLIIKHRMAAPDSPWISGSWRPAFKHKYQDLWAQGQKHPGIRSTSLPDSSKRSNSRDCSVPMVTDSCGVYGTFYVDLAGSSLQTFNSPGRSPKMPHGLPLQQGQESIQIFPQSLSSSSPASSRESLPWKHAVRPQPKMGVLRECWEKKPSKQELHAVNSVPVLPSRSQACVYKQRLSHTPGPDCCKAAGGSRLLHCSASLHFLDMLPPPPAEDKHSLSSDEGFSHSTKLTEDAGSVRSVCPAPGLYQPAGPTSSCPSLSPRSAASRSMSLDNDTDGTLTSQEATVYLELSPKPERRSVLPEPRPSLSQYRSSGLGSFCGPVCSSLLEESSADKLEFLPIALRRARLQSSPSSCYSEWDGSLWNTWSSVTDSNLDSARTSLISSVDSCYTTDSATFAHMLAMAAESRSGDLSPPGSPLSALQCGDSDSFGEPVPVWDWSVAWMEEMEAQYRALYPARFPSET</sequence>
<dbReference type="InterPro" id="IPR007110">
    <property type="entry name" value="Ig-like_dom"/>
</dbReference>
<feature type="domain" description="Fibronectin type-III" evidence="8">
    <location>
        <begin position="482"/>
        <end position="578"/>
    </location>
</feature>
<evidence type="ECO:0000256" key="1">
    <source>
        <dbReference type="ARBA" id="ARBA00022737"/>
    </source>
</evidence>
<dbReference type="Pfam" id="PF13927">
    <property type="entry name" value="Ig_3"/>
    <property type="match status" value="1"/>
</dbReference>
<keyword evidence="5" id="KW-1133">Transmembrane helix</keyword>
<feature type="transmembrane region" description="Helical" evidence="5">
    <location>
        <begin position="603"/>
        <end position="624"/>
    </location>
</feature>
<dbReference type="FunFam" id="2.60.40.10:FF:000065">
    <property type="entry name" value="roundabout homolog 1 isoform X3"/>
    <property type="match status" value="1"/>
</dbReference>
<dbReference type="SMART" id="SM00409">
    <property type="entry name" value="IG"/>
    <property type="match status" value="3"/>
</dbReference>
<evidence type="ECO:0000256" key="6">
    <source>
        <dbReference type="SAM" id="SignalP"/>
    </source>
</evidence>
<dbReference type="InterPro" id="IPR003961">
    <property type="entry name" value="FN3_dom"/>
</dbReference>
<feature type="domain" description="Ig-like" evidence="7">
    <location>
        <begin position="183"/>
        <end position="270"/>
    </location>
</feature>
<evidence type="ECO:0000256" key="5">
    <source>
        <dbReference type="SAM" id="Phobius"/>
    </source>
</evidence>
<dbReference type="Pfam" id="PF00041">
    <property type="entry name" value="fn3"/>
    <property type="match status" value="1"/>
</dbReference>
<feature type="compositionally biased region" description="Low complexity" evidence="4">
    <location>
        <begin position="902"/>
        <end position="919"/>
    </location>
</feature>
<feature type="region of interest" description="Disordered" evidence="4">
    <location>
        <begin position="898"/>
        <end position="927"/>
    </location>
</feature>
<proteinExistence type="predicted"/>
<protein>
    <recommendedName>
        <fullName evidence="11">Roundabout homolog 4</fullName>
    </recommendedName>
</protein>
<keyword evidence="3" id="KW-0393">Immunoglobulin domain</keyword>
<dbReference type="InterPro" id="IPR036179">
    <property type="entry name" value="Ig-like_dom_sf"/>
</dbReference>
<dbReference type="SUPFAM" id="SSF48726">
    <property type="entry name" value="Immunoglobulin"/>
    <property type="match status" value="3"/>
</dbReference>
<dbReference type="OrthoDB" id="428111at2759"/>
<dbReference type="FunFam" id="2.60.40.10:FF:000032">
    <property type="entry name" value="palladin isoform X1"/>
    <property type="match status" value="1"/>
</dbReference>
<keyword evidence="2" id="KW-1015">Disulfide bond</keyword>
<evidence type="ECO:0008006" key="11">
    <source>
        <dbReference type="Google" id="ProtNLM"/>
    </source>
</evidence>
<feature type="compositionally biased region" description="Low complexity" evidence="4">
    <location>
        <begin position="762"/>
        <end position="774"/>
    </location>
</feature>
<dbReference type="EMBL" id="CM012450">
    <property type="protein sequence ID" value="RVE63563.1"/>
    <property type="molecule type" value="Genomic_DNA"/>
</dbReference>
<dbReference type="PROSITE" id="PS50835">
    <property type="entry name" value="IG_LIKE"/>
    <property type="match status" value="3"/>
</dbReference>
<reference evidence="9 10" key="2">
    <citation type="submission" date="2019-01" db="EMBL/GenBank/DDBJ databases">
        <title>A chromosome length genome reference of the Java medaka (oryzias javanicus).</title>
        <authorList>
            <person name="Herpin A."/>
            <person name="Takehana Y."/>
            <person name="Naruse K."/>
            <person name="Ansai S."/>
            <person name="Kawaguchi M."/>
        </authorList>
    </citation>
    <scope>NUCLEOTIDE SEQUENCE [LARGE SCALE GENOMIC DNA]</scope>
    <source>
        <strain evidence="9">RS831</strain>
        <tissue evidence="9">Whole body</tissue>
    </source>
</reference>
<feature type="domain" description="Fibronectin type-III" evidence="8">
    <location>
        <begin position="381"/>
        <end position="477"/>
    </location>
</feature>
<dbReference type="GO" id="GO:0098609">
    <property type="term" value="P:cell-cell adhesion"/>
    <property type="evidence" value="ECO:0007669"/>
    <property type="project" value="TreeGrafter"/>
</dbReference>
<keyword evidence="1" id="KW-0677">Repeat</keyword>
<keyword evidence="6" id="KW-0732">Signal</keyword>
<dbReference type="InterPro" id="IPR013783">
    <property type="entry name" value="Ig-like_fold"/>
</dbReference>
<feature type="domain" description="Ig-like" evidence="7">
    <location>
        <begin position="81"/>
        <end position="171"/>
    </location>
</feature>
<keyword evidence="5" id="KW-0812">Transmembrane</keyword>
<evidence type="ECO:0000259" key="8">
    <source>
        <dbReference type="PROSITE" id="PS50853"/>
    </source>
</evidence>
<evidence type="ECO:0000313" key="9">
    <source>
        <dbReference type="EMBL" id="RVE63563.1"/>
    </source>
</evidence>
<feature type="compositionally biased region" description="Basic and acidic residues" evidence="4">
    <location>
        <begin position="39"/>
        <end position="48"/>
    </location>
</feature>
<feature type="chain" id="PRO_5018717199" description="Roundabout homolog 4" evidence="6">
    <location>
        <begin position="18"/>
        <end position="1110"/>
    </location>
</feature>
<dbReference type="Proteomes" id="UP000283210">
    <property type="component" value="Chromosome 14"/>
</dbReference>
<feature type="region of interest" description="Disordered" evidence="4">
    <location>
        <begin position="935"/>
        <end position="954"/>
    </location>
</feature>
<dbReference type="CDD" id="cd00063">
    <property type="entry name" value="FN3"/>
    <property type="match status" value="1"/>
</dbReference>
<evidence type="ECO:0000256" key="2">
    <source>
        <dbReference type="ARBA" id="ARBA00023157"/>
    </source>
</evidence>
<feature type="signal peptide" evidence="6">
    <location>
        <begin position="1"/>
        <end position="17"/>
    </location>
</feature>
<feature type="domain" description="Ig-like" evidence="7">
    <location>
        <begin position="275"/>
        <end position="359"/>
    </location>
</feature>
<dbReference type="SMART" id="SM00060">
    <property type="entry name" value="FN3"/>
    <property type="match status" value="2"/>
</dbReference>
<gene>
    <name evidence="9" type="ORF">OJAV_G00137480</name>
</gene>
<feature type="region of interest" description="Disordered" evidence="4">
    <location>
        <begin position="759"/>
        <end position="778"/>
    </location>
</feature>
<dbReference type="SUPFAM" id="SSF49265">
    <property type="entry name" value="Fibronectin type III"/>
    <property type="match status" value="1"/>
</dbReference>